<dbReference type="OrthoDB" id="545910at2759"/>
<feature type="region of interest" description="Disordered" evidence="2">
    <location>
        <begin position="33"/>
        <end position="57"/>
    </location>
</feature>
<dbReference type="GO" id="GO:0035516">
    <property type="term" value="F:broad specificity oxidative DNA demethylase activity"/>
    <property type="evidence" value="ECO:0007669"/>
    <property type="project" value="TreeGrafter"/>
</dbReference>
<feature type="domain" description="Fe2OG dioxygenase" evidence="3">
    <location>
        <begin position="240"/>
        <end position="345"/>
    </location>
</feature>
<evidence type="ECO:0000313" key="5">
    <source>
        <dbReference type="Proteomes" id="UP000014071"/>
    </source>
</evidence>
<proteinExistence type="predicted"/>
<feature type="binding site" evidence="1">
    <location>
        <position position="324"/>
    </location>
    <ligand>
        <name>2-oxoglutarate</name>
        <dbReference type="ChEBI" id="CHEBI:16810"/>
    </ligand>
</feature>
<dbReference type="SUPFAM" id="SSF51197">
    <property type="entry name" value="Clavaminate synthase-like"/>
    <property type="match status" value="1"/>
</dbReference>
<dbReference type="RefSeq" id="XP_012190360.1">
    <property type="nucleotide sequence ID" value="XM_012334970.1"/>
</dbReference>
<evidence type="ECO:0000259" key="3">
    <source>
        <dbReference type="PROSITE" id="PS51471"/>
    </source>
</evidence>
<dbReference type="InterPro" id="IPR032852">
    <property type="entry name" value="ALKBH2"/>
</dbReference>
<sequence>MNQTQPFPLHPQRHGTSIGLKRFAITYMARSSTSFAPTPPVSAQAEPTSSGSSSPTKRTFQSTLFNVKFGAQRAKLTATKTDGTIAKRTRSHSTITDEDEHLGKRSRPNPEASTSTPSAAPQYHHRGPFHQVTRSVFCAAYKVSDLPDAEIYYKPDFIDRSLAEEWRSQLDKLPEWYRPKLKVYGREITQSREIAAYATAPGLHLKYSGHPVELHYPFPPLLNHIASLLSSDDCLGENVKFNHCMLNRYDDGSVYIGKHSDNIENKVIVTVSLGADRSWIMQRKSPRNKAGKQEVKAEEVKKRWTLAGGSLLVMQGQTQKYYTHEIPKELKVKGPRIVSTAFQVAT</sequence>
<evidence type="ECO:0000313" key="4">
    <source>
        <dbReference type="EMBL" id="GAC96773.1"/>
    </source>
</evidence>
<dbReference type="GO" id="GO:0008198">
    <property type="term" value="F:ferrous iron binding"/>
    <property type="evidence" value="ECO:0007669"/>
    <property type="project" value="TreeGrafter"/>
</dbReference>
<evidence type="ECO:0000256" key="1">
    <source>
        <dbReference type="PIRSR" id="PIRSR632852-1"/>
    </source>
</evidence>
<feature type="compositionally biased region" description="Polar residues" evidence="2">
    <location>
        <begin position="45"/>
        <end position="57"/>
    </location>
</feature>
<dbReference type="InterPro" id="IPR037151">
    <property type="entry name" value="AlkB-like_sf"/>
</dbReference>
<gene>
    <name evidence="4" type="ORF">PHSY_004357</name>
</gene>
<dbReference type="STRING" id="1305764.R9P5T8"/>
<dbReference type="Gene3D" id="2.60.120.590">
    <property type="entry name" value="Alpha-ketoglutarate-dependent dioxygenase AlkB-like"/>
    <property type="match status" value="1"/>
</dbReference>
<dbReference type="PROSITE" id="PS51471">
    <property type="entry name" value="FE2OG_OXY"/>
    <property type="match status" value="1"/>
</dbReference>
<dbReference type="HOGENOM" id="CLU_048788_1_1_1"/>
<dbReference type="PANTHER" id="PTHR31573">
    <property type="entry name" value="ALPHA-KETOGLUTARATE-DEPENDENT DIOXYGENASE ALKB HOMOLOG 2"/>
    <property type="match status" value="1"/>
</dbReference>
<organism evidence="4 5">
    <name type="scientific">Pseudozyma hubeiensis (strain SY62)</name>
    <name type="common">Yeast</name>
    <dbReference type="NCBI Taxonomy" id="1305764"/>
    <lineage>
        <taxon>Eukaryota</taxon>
        <taxon>Fungi</taxon>
        <taxon>Dikarya</taxon>
        <taxon>Basidiomycota</taxon>
        <taxon>Ustilaginomycotina</taxon>
        <taxon>Ustilaginomycetes</taxon>
        <taxon>Ustilaginales</taxon>
        <taxon>Ustilaginaceae</taxon>
        <taxon>Pseudozyma</taxon>
    </lineage>
</organism>
<reference evidence="5" key="1">
    <citation type="journal article" date="2013" name="Genome Announc.">
        <title>Draft genome sequence of the basidiomycetous yeast-like fungus Pseudozyma hubeiensis SY62, which produces an abundant amount of the biosurfactant mannosylerythritol lipids.</title>
        <authorList>
            <person name="Konishi M."/>
            <person name="Hatada Y."/>
            <person name="Horiuchi J."/>
        </authorList>
    </citation>
    <scope>NUCLEOTIDE SEQUENCE [LARGE SCALE GENOMIC DNA]</scope>
    <source>
        <strain evidence="5">SY62</strain>
    </source>
</reference>
<dbReference type="InterPro" id="IPR005123">
    <property type="entry name" value="Oxoglu/Fe-dep_dioxygenase_dom"/>
</dbReference>
<evidence type="ECO:0000256" key="2">
    <source>
        <dbReference type="SAM" id="MobiDB-lite"/>
    </source>
</evidence>
<dbReference type="GO" id="GO:0051747">
    <property type="term" value="F:cytosine C-5 DNA demethylase activity"/>
    <property type="evidence" value="ECO:0007669"/>
    <property type="project" value="TreeGrafter"/>
</dbReference>
<protein>
    <recommendedName>
        <fullName evidence="3">Fe2OG dioxygenase domain-containing protein</fullName>
    </recommendedName>
</protein>
<dbReference type="eggNOG" id="ENOG502QTDK">
    <property type="taxonomic scope" value="Eukaryota"/>
</dbReference>
<feature type="binding site" evidence="1">
    <location>
        <position position="340"/>
    </location>
    <ligand>
        <name>2-oxoglutarate</name>
        <dbReference type="ChEBI" id="CHEBI:16810"/>
    </ligand>
</feature>
<dbReference type="Proteomes" id="UP000014071">
    <property type="component" value="Unassembled WGS sequence"/>
</dbReference>
<name>R9P5T8_PSEHS</name>
<dbReference type="PANTHER" id="PTHR31573:SF1">
    <property type="entry name" value="DNA OXIDATIVE DEMETHYLASE ALKBH2"/>
    <property type="match status" value="1"/>
</dbReference>
<feature type="binding site" evidence="1">
    <location>
        <position position="259"/>
    </location>
    <ligand>
        <name>2-oxoglutarate</name>
        <dbReference type="ChEBI" id="CHEBI:16810"/>
    </ligand>
</feature>
<dbReference type="FunFam" id="2.60.120.590:FF:000041">
    <property type="entry name" value="Chromosome 1, whole genome shotgun sequence"/>
    <property type="match status" value="1"/>
</dbReference>
<feature type="binding site" evidence="1">
    <location>
        <position position="247"/>
    </location>
    <ligand>
        <name>2-oxoglutarate</name>
        <dbReference type="ChEBI" id="CHEBI:16810"/>
    </ligand>
</feature>
<feature type="region of interest" description="Disordered" evidence="2">
    <location>
        <begin position="80"/>
        <end position="125"/>
    </location>
</feature>
<keyword evidence="5" id="KW-1185">Reference proteome</keyword>
<accession>R9P5T8</accession>
<dbReference type="GO" id="GO:0006307">
    <property type="term" value="P:DNA alkylation repair"/>
    <property type="evidence" value="ECO:0007669"/>
    <property type="project" value="TreeGrafter"/>
</dbReference>
<dbReference type="EMBL" id="DF238805">
    <property type="protein sequence ID" value="GAC96773.1"/>
    <property type="molecule type" value="Genomic_DNA"/>
</dbReference>
<dbReference type="GeneID" id="24109639"/>
<dbReference type="Pfam" id="PF13532">
    <property type="entry name" value="2OG-FeII_Oxy_2"/>
    <property type="match status" value="1"/>
</dbReference>
<dbReference type="InterPro" id="IPR027450">
    <property type="entry name" value="AlkB-like"/>
</dbReference>
<dbReference type="AlphaFoldDB" id="R9P5T8"/>
<feature type="binding site" evidence="1">
    <location>
        <position position="249"/>
    </location>
    <ligand>
        <name>2-oxoglutarate</name>
        <dbReference type="ChEBI" id="CHEBI:16810"/>
    </ligand>
</feature>
<feature type="binding site" evidence="1">
    <location>
        <position position="336"/>
    </location>
    <ligand>
        <name>2-oxoglutarate</name>
        <dbReference type="ChEBI" id="CHEBI:16810"/>
    </ligand>
</feature>